<keyword evidence="1" id="KW-0677">Repeat</keyword>
<dbReference type="InterPro" id="IPR002110">
    <property type="entry name" value="Ankyrin_rpt"/>
</dbReference>
<protein>
    <submittedName>
        <fullName evidence="5">Uncharacterized protein</fullName>
    </submittedName>
</protein>
<evidence type="ECO:0000256" key="3">
    <source>
        <dbReference type="SAM" id="MobiDB-lite"/>
    </source>
</evidence>
<feature type="region of interest" description="Disordered" evidence="3">
    <location>
        <begin position="129"/>
        <end position="174"/>
    </location>
</feature>
<sequence length="174" mass="19053">MINDEVDEPCVCPAPERNGLPEAMYWAARNGDTDKVKSWLEGGGDVNAADHEGDTMLRGACRGGQTAVLMILLKNEDLHLNVRDSDGRTPLMKAARRGHDTTVRMMCAAKLKCKLDYTAQDNKGNTASSLALQNSFKESTNPEFLKRRSRNRDNVGEHKSASPGHGIAARNRSS</sequence>
<dbReference type="InterPro" id="IPR036770">
    <property type="entry name" value="Ankyrin_rpt-contain_sf"/>
</dbReference>
<dbReference type="Proteomes" id="UP000283509">
    <property type="component" value="Unassembled WGS sequence"/>
</dbReference>
<evidence type="ECO:0000256" key="1">
    <source>
        <dbReference type="ARBA" id="ARBA00022737"/>
    </source>
</evidence>
<dbReference type="InterPro" id="IPR050776">
    <property type="entry name" value="Ank_Repeat/CDKN_Inhibitor"/>
</dbReference>
<comment type="caution">
    <text evidence="5">The sequence shown here is derived from an EMBL/GenBank/DDBJ whole genome shotgun (WGS) entry which is preliminary data.</text>
</comment>
<dbReference type="STRING" id="6689.A0A3R7MBQ7"/>
<reference evidence="5 6" key="1">
    <citation type="submission" date="2018-04" db="EMBL/GenBank/DDBJ databases">
        <authorList>
            <person name="Zhang X."/>
            <person name="Yuan J."/>
            <person name="Li F."/>
            <person name="Xiang J."/>
        </authorList>
    </citation>
    <scope>NUCLEOTIDE SEQUENCE [LARGE SCALE GENOMIC DNA]</scope>
    <source>
        <tissue evidence="5">Muscle</tissue>
    </source>
</reference>
<dbReference type="EMBL" id="QCYY01001387">
    <property type="protein sequence ID" value="ROT78396.1"/>
    <property type="molecule type" value="Genomic_DNA"/>
</dbReference>
<accession>A0A3R7MBQ7</accession>
<organism evidence="5 6">
    <name type="scientific">Penaeus vannamei</name>
    <name type="common">Whiteleg shrimp</name>
    <name type="synonym">Litopenaeus vannamei</name>
    <dbReference type="NCBI Taxonomy" id="6689"/>
    <lineage>
        <taxon>Eukaryota</taxon>
        <taxon>Metazoa</taxon>
        <taxon>Ecdysozoa</taxon>
        <taxon>Arthropoda</taxon>
        <taxon>Crustacea</taxon>
        <taxon>Multicrustacea</taxon>
        <taxon>Malacostraca</taxon>
        <taxon>Eumalacostraca</taxon>
        <taxon>Eucarida</taxon>
        <taxon>Decapoda</taxon>
        <taxon>Dendrobranchiata</taxon>
        <taxon>Penaeoidea</taxon>
        <taxon>Penaeidae</taxon>
        <taxon>Penaeus</taxon>
    </lineage>
</organism>
<name>A0A3R7MBQ7_PENVA</name>
<keyword evidence="6" id="KW-1185">Reference proteome</keyword>
<feature type="compositionally biased region" description="Basic and acidic residues" evidence="3">
    <location>
        <begin position="151"/>
        <end position="160"/>
    </location>
</feature>
<dbReference type="PANTHER" id="PTHR24201">
    <property type="entry name" value="ANK_REP_REGION DOMAIN-CONTAINING PROTEIN"/>
    <property type="match status" value="1"/>
</dbReference>
<evidence type="ECO:0000313" key="4">
    <source>
        <dbReference type="EMBL" id="ROT67206.1"/>
    </source>
</evidence>
<dbReference type="EMBL" id="QCYY01002834">
    <property type="protein sequence ID" value="ROT67206.1"/>
    <property type="molecule type" value="Genomic_DNA"/>
</dbReference>
<dbReference type="SUPFAM" id="SSF48403">
    <property type="entry name" value="Ankyrin repeat"/>
    <property type="match status" value="1"/>
</dbReference>
<reference evidence="5 6" key="2">
    <citation type="submission" date="2019-01" db="EMBL/GenBank/DDBJ databases">
        <title>The decoding of complex shrimp genome reveals the adaptation for benthos swimmer, frequently molting mechanism and breeding impact on genome.</title>
        <authorList>
            <person name="Sun Y."/>
            <person name="Gao Y."/>
            <person name="Yu Y."/>
        </authorList>
    </citation>
    <scope>NUCLEOTIDE SEQUENCE [LARGE SCALE GENOMIC DNA]</scope>
    <source>
        <tissue evidence="5">Muscle</tissue>
    </source>
</reference>
<evidence type="ECO:0000313" key="6">
    <source>
        <dbReference type="Proteomes" id="UP000283509"/>
    </source>
</evidence>
<gene>
    <name evidence="5" type="ORF">C7M84_002874</name>
    <name evidence="4" type="ORF">C7M84_014732</name>
</gene>
<keyword evidence="2" id="KW-0040">ANK repeat</keyword>
<dbReference type="Gene3D" id="1.25.40.20">
    <property type="entry name" value="Ankyrin repeat-containing domain"/>
    <property type="match status" value="1"/>
</dbReference>
<feature type="compositionally biased region" description="Polar residues" evidence="3">
    <location>
        <begin position="129"/>
        <end position="142"/>
    </location>
</feature>
<dbReference type="Pfam" id="PF12796">
    <property type="entry name" value="Ank_2"/>
    <property type="match status" value="1"/>
</dbReference>
<dbReference type="SMART" id="SM00248">
    <property type="entry name" value="ANK"/>
    <property type="match status" value="3"/>
</dbReference>
<evidence type="ECO:0000256" key="2">
    <source>
        <dbReference type="ARBA" id="ARBA00023043"/>
    </source>
</evidence>
<dbReference type="AlphaFoldDB" id="A0A3R7MBQ7"/>
<dbReference type="OrthoDB" id="6097640at2759"/>
<proteinExistence type="predicted"/>
<evidence type="ECO:0000313" key="5">
    <source>
        <dbReference type="EMBL" id="ROT78396.1"/>
    </source>
</evidence>